<evidence type="ECO:0000259" key="9">
    <source>
        <dbReference type="PROSITE" id="PS51123"/>
    </source>
</evidence>
<keyword evidence="10" id="KW-0282">Flagellum</keyword>
<feature type="compositionally biased region" description="Polar residues" evidence="8">
    <location>
        <begin position="92"/>
        <end position="103"/>
    </location>
</feature>
<comment type="similarity">
    <text evidence="2">Belongs to the MotB family.</text>
</comment>
<comment type="caution">
    <text evidence="10">The sequence shown here is derived from an EMBL/GenBank/DDBJ whole genome shotgun (WGS) entry which is preliminary data.</text>
</comment>
<dbReference type="InterPro" id="IPR036737">
    <property type="entry name" value="OmpA-like_sf"/>
</dbReference>
<proteinExistence type="inferred from homology"/>
<evidence type="ECO:0000313" key="10">
    <source>
        <dbReference type="EMBL" id="CDG33057.1"/>
    </source>
</evidence>
<name>A0A7U7G4K7_9PROT</name>
<dbReference type="SUPFAM" id="SSF103088">
    <property type="entry name" value="OmpA-like"/>
    <property type="match status" value="1"/>
</dbReference>
<evidence type="ECO:0000256" key="8">
    <source>
        <dbReference type="SAM" id="MobiDB-lite"/>
    </source>
</evidence>
<keyword evidence="3" id="KW-1003">Cell membrane</keyword>
<organism evidence="10 11">
    <name type="scientific">Parasaccharibacter apium</name>
    <dbReference type="NCBI Taxonomy" id="1510841"/>
    <lineage>
        <taxon>Bacteria</taxon>
        <taxon>Pseudomonadati</taxon>
        <taxon>Pseudomonadota</taxon>
        <taxon>Alphaproteobacteria</taxon>
        <taxon>Acetobacterales</taxon>
        <taxon>Acetobacteraceae</taxon>
        <taxon>Parasaccharibacter</taxon>
    </lineage>
</organism>
<feature type="region of interest" description="Disordered" evidence="8">
    <location>
        <begin position="82"/>
        <end position="218"/>
    </location>
</feature>
<evidence type="ECO:0000256" key="1">
    <source>
        <dbReference type="ARBA" id="ARBA00004162"/>
    </source>
</evidence>
<dbReference type="InterPro" id="IPR050330">
    <property type="entry name" value="Bact_OuterMem_StrucFunc"/>
</dbReference>
<keyword evidence="10" id="KW-0969">Cilium</keyword>
<reference evidence="10 11" key="1">
    <citation type="journal article" date="2014" name="Genome Biol. Evol.">
        <title>Acetic acid bacteria genomes reveal functional traits for adaptation to life in insect guts.</title>
        <authorList>
            <person name="Chouaia B."/>
            <person name="Gaiarsa S."/>
            <person name="Crotti E."/>
            <person name="Comandatore F."/>
            <person name="Degli Esposti M."/>
            <person name="Ricci I."/>
            <person name="Alma A."/>
            <person name="Favia G."/>
            <person name="Bandi C."/>
            <person name="Daffonchio D."/>
        </authorList>
    </citation>
    <scope>NUCLEOTIDE SEQUENCE [LARGE SCALE GENOMIC DNA]</scope>
    <source>
        <strain evidence="11">AM169</strain>
    </source>
</reference>
<evidence type="ECO:0000256" key="3">
    <source>
        <dbReference type="ARBA" id="ARBA00022475"/>
    </source>
</evidence>
<feature type="domain" description="OmpA-like" evidence="9">
    <location>
        <begin position="266"/>
        <end position="389"/>
    </location>
</feature>
<dbReference type="Pfam" id="PF00691">
    <property type="entry name" value="OmpA"/>
    <property type="match status" value="1"/>
</dbReference>
<keyword evidence="4" id="KW-0812">Transmembrane</keyword>
<dbReference type="PANTHER" id="PTHR30329">
    <property type="entry name" value="STATOR ELEMENT OF FLAGELLAR MOTOR COMPLEX"/>
    <property type="match status" value="1"/>
</dbReference>
<sequence length="409" mass="43519">MARGRGGAAMADRKNARPIIIKREEVVEAGHHGGAWKVAYADFMTAMMAFFLLMWLLNITTDEQKRGIALFFNPMADRTGKATSDQALLETSPLSAPSSLRTVHNSDHEPPPKPDSSETHPEDQGSRGGRASEGILTASGVSILPPGMADRPDEDEASVGRPEIIPLGGPKSGAAENVGQVGQGNAAADGSAGGPASAAQSTGASADHESSHEAGTEGMAAGLHQAAQEDAHLRQTVEGLKASLAHQAGLNELKDNLGFRMGADEIRIEVQDTAHRPMFDNGETMPNREGMALLGQIGSWLGSLPEDISIIGETDGVPYHLRQVNPHGLSNWTLSEMRADRVRELLVRAGYPDRRIRSVEGRADRSLANPAHPEAPENRRIVLLIHRLHPLPASFQAGTQQAPPQGAAR</sequence>
<accession>A0A7U7G4K7</accession>
<dbReference type="AlphaFoldDB" id="A0A7U7G4K7"/>
<evidence type="ECO:0000256" key="6">
    <source>
        <dbReference type="ARBA" id="ARBA00023136"/>
    </source>
</evidence>
<evidence type="ECO:0000313" key="11">
    <source>
        <dbReference type="Proteomes" id="UP000027590"/>
    </source>
</evidence>
<evidence type="ECO:0000256" key="2">
    <source>
        <dbReference type="ARBA" id="ARBA00008914"/>
    </source>
</evidence>
<feature type="compositionally biased region" description="Basic and acidic residues" evidence="8">
    <location>
        <begin position="206"/>
        <end position="215"/>
    </location>
</feature>
<dbReference type="GO" id="GO:0005886">
    <property type="term" value="C:plasma membrane"/>
    <property type="evidence" value="ECO:0007669"/>
    <property type="project" value="UniProtKB-SubCell"/>
</dbReference>
<dbReference type="InterPro" id="IPR025713">
    <property type="entry name" value="MotB-like_N_dom"/>
</dbReference>
<dbReference type="PROSITE" id="PS51123">
    <property type="entry name" value="OMPA_2"/>
    <property type="match status" value="1"/>
</dbReference>
<dbReference type="Pfam" id="PF13677">
    <property type="entry name" value="MotB_plug"/>
    <property type="match status" value="1"/>
</dbReference>
<dbReference type="Proteomes" id="UP000027590">
    <property type="component" value="Unassembled WGS sequence"/>
</dbReference>
<evidence type="ECO:0000256" key="4">
    <source>
        <dbReference type="ARBA" id="ARBA00022692"/>
    </source>
</evidence>
<evidence type="ECO:0000256" key="7">
    <source>
        <dbReference type="PROSITE-ProRule" id="PRU00473"/>
    </source>
</evidence>
<keyword evidence="10" id="KW-0966">Cell projection</keyword>
<dbReference type="EMBL" id="CBLY010000002">
    <property type="protein sequence ID" value="CDG33057.1"/>
    <property type="molecule type" value="Genomic_DNA"/>
</dbReference>
<feature type="compositionally biased region" description="Low complexity" evidence="8">
    <location>
        <begin position="183"/>
        <end position="205"/>
    </location>
</feature>
<gene>
    <name evidence="10" type="ORF">SACS_0319</name>
</gene>
<keyword evidence="5" id="KW-1133">Transmembrane helix</keyword>
<evidence type="ECO:0000256" key="5">
    <source>
        <dbReference type="ARBA" id="ARBA00022989"/>
    </source>
</evidence>
<dbReference type="InterPro" id="IPR006665">
    <property type="entry name" value="OmpA-like"/>
</dbReference>
<keyword evidence="6 7" id="KW-0472">Membrane</keyword>
<comment type="subcellular location">
    <subcellularLocation>
        <location evidence="1">Cell membrane</location>
        <topology evidence="1">Single-pass membrane protein</topology>
    </subcellularLocation>
</comment>
<protein>
    <submittedName>
        <fullName evidence="10">Flagellar motor rotation protein MotB</fullName>
    </submittedName>
</protein>
<feature type="compositionally biased region" description="Basic and acidic residues" evidence="8">
    <location>
        <begin position="104"/>
        <end position="125"/>
    </location>
</feature>
<dbReference type="Gene3D" id="3.30.1330.60">
    <property type="entry name" value="OmpA-like domain"/>
    <property type="match status" value="1"/>
</dbReference>
<dbReference type="PANTHER" id="PTHR30329:SF21">
    <property type="entry name" value="LIPOPROTEIN YIAD-RELATED"/>
    <property type="match status" value="1"/>
</dbReference>
<reference evidence="10 11" key="2">
    <citation type="journal article" date="2014" name="PLoS ONE">
        <title>Evolution of mitochondria reconstructed from the energy metabolism of living bacteria.</title>
        <authorList>
            <person name="Degli Esposti M."/>
            <person name="Chouaia B."/>
            <person name="Comandatore F."/>
            <person name="Crotti E."/>
            <person name="Sassera D."/>
            <person name="Lievens P.M."/>
            <person name="Daffonchio D."/>
            <person name="Bandi C."/>
        </authorList>
    </citation>
    <scope>NUCLEOTIDE SEQUENCE [LARGE SCALE GENOMIC DNA]</scope>
    <source>
        <strain evidence="11">AM169</strain>
    </source>
</reference>